<name>A0A8S8ZDL1_SORMA</name>
<dbReference type="EMBL" id="NMPR01000172">
    <property type="protein sequence ID" value="KAA8628624.1"/>
    <property type="molecule type" value="Genomic_DNA"/>
</dbReference>
<dbReference type="OMA" id="ASIICRY"/>
<feature type="compositionally biased region" description="Basic residues" evidence="1">
    <location>
        <begin position="1"/>
        <end position="15"/>
    </location>
</feature>
<sequence length="398" mass="44594">MIRRLHSRFQTRLKQHGNAQDREGSTDQEQSRLAPLQQIFAATSTSASRLPAASATGSADIETSAGADNTTTCLPAAPATSAANIKTPTNADDITTSLSVRLWDRAYNDLKQEEARLVDAYEKILSRQLQASPDLTVPESQPNIIAQNNSDRRRQMNQLIIAGLAKTEKEAKVKESLGVAMDIVLSAKNIISAAIQAVPQAALAWTGVCIALEMFTNPVTATEANRKGIDYVVKRMNWYWNLSNILLKDPTAHIGELSGVRGELEIQIIDLYKVLLSYQMKSVCVCYRNRGLALLRDIVKLDDWNADLGVIQDAEKCFRDDTQTYTAQQVTSHLNQLVIQHMSEKDQQCLKHLRLTDPRDDKVRIERTKGGLLQDSYRWVLNNANFQQWRNSPQHRLL</sequence>
<evidence type="ECO:0000259" key="2">
    <source>
        <dbReference type="Pfam" id="PF17100"/>
    </source>
</evidence>
<comment type="caution">
    <text evidence="3">The sequence shown here is derived from an EMBL/GenBank/DDBJ whole genome shotgun (WGS) entry which is preliminary data.</text>
</comment>
<feature type="domain" description="NWD NACHT-NTPase N-terminal" evidence="2">
    <location>
        <begin position="101"/>
        <end position="321"/>
    </location>
</feature>
<protein>
    <recommendedName>
        <fullName evidence="2">NWD NACHT-NTPase N-terminal domain-containing protein</fullName>
    </recommendedName>
</protein>
<evidence type="ECO:0000313" key="3">
    <source>
        <dbReference type="EMBL" id="KAA8628624.1"/>
    </source>
</evidence>
<accession>A0A8S8ZDL1</accession>
<reference evidence="3 4" key="1">
    <citation type="submission" date="2017-07" db="EMBL/GenBank/DDBJ databases">
        <title>Genome sequence of the Sordaria macrospora wild type strain R19027.</title>
        <authorList>
            <person name="Nowrousian M."/>
            <person name="Teichert I."/>
            <person name="Kueck U."/>
        </authorList>
    </citation>
    <scope>NUCLEOTIDE SEQUENCE [LARGE SCALE GENOMIC DNA]</scope>
    <source>
        <strain evidence="3 4">R19027</strain>
        <tissue evidence="3">Mycelium</tissue>
    </source>
</reference>
<dbReference type="InterPro" id="IPR031359">
    <property type="entry name" value="NACHT_N"/>
</dbReference>
<feature type="region of interest" description="Disordered" evidence="1">
    <location>
        <begin position="1"/>
        <end position="30"/>
    </location>
</feature>
<dbReference type="Pfam" id="PF17100">
    <property type="entry name" value="NACHT_N"/>
    <property type="match status" value="1"/>
</dbReference>
<dbReference type="Proteomes" id="UP000433876">
    <property type="component" value="Unassembled WGS sequence"/>
</dbReference>
<proteinExistence type="predicted"/>
<dbReference type="VEuPathDB" id="FungiDB:SMAC_05604"/>
<gene>
    <name evidence="3" type="ORF">SMACR_05604</name>
</gene>
<evidence type="ECO:0000313" key="4">
    <source>
        <dbReference type="Proteomes" id="UP000433876"/>
    </source>
</evidence>
<dbReference type="AlphaFoldDB" id="A0A8S8ZDL1"/>
<organism evidence="3 4">
    <name type="scientific">Sordaria macrospora</name>
    <dbReference type="NCBI Taxonomy" id="5147"/>
    <lineage>
        <taxon>Eukaryota</taxon>
        <taxon>Fungi</taxon>
        <taxon>Dikarya</taxon>
        <taxon>Ascomycota</taxon>
        <taxon>Pezizomycotina</taxon>
        <taxon>Sordariomycetes</taxon>
        <taxon>Sordariomycetidae</taxon>
        <taxon>Sordariales</taxon>
        <taxon>Sordariaceae</taxon>
        <taxon>Sordaria</taxon>
    </lineage>
</organism>
<evidence type="ECO:0000256" key="1">
    <source>
        <dbReference type="SAM" id="MobiDB-lite"/>
    </source>
</evidence>